<dbReference type="InterPro" id="IPR041286">
    <property type="entry name" value="MBG_2"/>
</dbReference>
<dbReference type="Pfam" id="PF18676">
    <property type="entry name" value="MBG_2"/>
    <property type="match status" value="3"/>
</dbReference>
<dbReference type="InterPro" id="IPR059226">
    <property type="entry name" value="Choice_anch_Q_dom"/>
</dbReference>
<evidence type="ECO:0000256" key="1">
    <source>
        <dbReference type="SAM" id="SignalP"/>
    </source>
</evidence>
<feature type="domain" description="Dystroglycan-type cadherin-like" evidence="2">
    <location>
        <begin position="457"/>
        <end position="557"/>
    </location>
</feature>
<protein>
    <submittedName>
        <fullName evidence="3">Gliding motility-associated C-terminal domain-containing protein</fullName>
    </submittedName>
</protein>
<dbReference type="Gene3D" id="3.30.160.710">
    <property type="match status" value="1"/>
</dbReference>
<proteinExistence type="predicted"/>
<organism evidence="3 4">
    <name type="scientific">Belliella alkalica</name>
    <dbReference type="NCBI Taxonomy" id="1730871"/>
    <lineage>
        <taxon>Bacteria</taxon>
        <taxon>Pseudomonadati</taxon>
        <taxon>Bacteroidota</taxon>
        <taxon>Cytophagia</taxon>
        <taxon>Cytophagales</taxon>
        <taxon>Cyclobacteriaceae</taxon>
        <taxon>Belliella</taxon>
    </lineage>
</organism>
<dbReference type="Proteomes" id="UP001165430">
    <property type="component" value="Unassembled WGS sequence"/>
</dbReference>
<dbReference type="InterPro" id="IPR015919">
    <property type="entry name" value="Cadherin-like_sf"/>
</dbReference>
<keyword evidence="4" id="KW-1185">Reference proteome</keyword>
<accession>A0ABS9V6Q4</accession>
<evidence type="ECO:0000313" key="4">
    <source>
        <dbReference type="Proteomes" id="UP001165430"/>
    </source>
</evidence>
<dbReference type="Pfam" id="PF13585">
    <property type="entry name" value="CHU_C"/>
    <property type="match status" value="1"/>
</dbReference>
<sequence>MKKTLLIFLFFTSFFASHLPKKASAQINTITFNELANNLALGKSYTNSGFTFSVNIPAGSSAQIISLQNVGFQGSMALTDNNFAFGGITRWTIRRADSEAFQFRSIFLQDGGFGSSTTGTIQGFKNGSSTGPAKAIQFNSATAGLKDYAGDPDFFDVDEVRIQAADINFNLDHFTFGPPFSPVDTDPAEVTSISLTGSPDANATSVVFSVNFNKTALNVSPDDFQLTTSGTVVGTVSSVSGSGSTYSVTVNDISGDGSLRLDLRSGTNISNANGNTGTPAFTSGQFHFVSPCFIETFEDEAIGSKIFTGNGLSFSLLGNWEVSQETPFAGIGGSQKHLTNTGAGPYIITSDELITMKQLALYLSSNPSGTNPTNDGTVTIKGFNDGVERFSLTKSTGFPTDLSNNGGYFFIDSATEQGQNNTNKRIDRLEISLGGSFVYLNLDNFEWCEAGPNTPPTIANPIPDQIATQDEAFSFQFAENTFEDQDEGDILIFTANLTGGDPLPAWLNFDANSRTFSGTPTSDNLGEISIDVTADDQEGGSVTDTFTLSVEIGIVITPSGNNILYVNKNGSGTGEGNSWANAIPELAEALRWAKENENNDLWSADEPLQIWVAGGTYKPMFSPQDGFLSTDGGRDNAFLMVKDVQVFGGFAGTESSLQERDFALSQNTSILSGDLLENDGPNFANNDENAYHVVILPDNVGVASLDGFAITGGNANGIGDIFINGRNIPRPVGGGIFNINSPMEIRNVSVVGNFAIANGGGIYEIFSETSYTNVLISKNKSQNRAGGIFSGFSISEYTNVTVADNEAGQQGGGIYNEGSALKIQNMVLLGNTAGISGDGLLNDNLETPESTVISFSLIQGLNSESNGNISAVGLSTDDVFEDFENGNYRLKAGSPAINTGNPDTDLSLFPVGPEGPIDLGGNPRIINERIDMGAFERQQLPQTITFNSPPILTYGDMNVEFDISTTSGLPVTYTLNDNDFVSVTSNGSGLNALQATEGLIEITVSVAGNETYEATNVTVSIPVGRLQLEIAAPIISPKEFDGTTDVILELGQILNLVEGDVLQLDFTAFFDNPNAGSGKTITVQYIISGTDAANYLAPNTFISNEGVITPATITGISFENVSTVFDGTEKTIEITGTLPDGATVDYENNGRTNVGNQQVTARITGSNFNDLVLTAELEITPATITGITFEDQSFVFDGTEKTLEITGTLPPGTSVTYENNTRTNVGTQEATATIIGSNFTTLVLTADLTITPATITGVTFEDGNFVFDGTEKSIEITGTLPPGTSVTYENNTRTNVGTQEATATIIGSNFTTLVLTADLTITPATITGITFGDGNFVFDGTEKSIEVTGTLPAGSSVSYDNNTRTNVGTQEATATISGSNFTTLVLTADFTITPATITGVTFGDGNFVFDGTEKSIEITGTLPPGTSVTYENNTRTNVGTQEATATIIGSNFTTLVLTADLTITPATITGVTFEDGNFVFDGTEKSIEVTGTLPAGTSVSYDNNTRTNVGSQEATATIIGSNFTTLVLTADFTITPATITGVTFGDGNFVFDGTEKSIEITGTLPPGTSVTYENNTRTNVGTQEATATITGSNFTTLVLTADFTITPATITGVTFGDGNFVFDGTEKSIEITGTLPPGTSVSYDNNTRTNVGTQEATATISGSNFTTLVLTADLTITPATITGITFEDGNFVFDGTEKSIEVTGTLPAGTSVSYDNNTRTNVGTQEATATISGSNFTTLVLTAELTITPATITGVTFEDGNFVFDGTEKSIEVTGTLPAGTSVSYDNNTRTNVGTQEATATIIGSNFTTLVLTADFTITPATITGITFGDGNFVFDGTEKSIEITGTLPSGTSVSYAANSRTNVGSQEATATITGSNVETLILTADLTITPAAITGISFDDASFVFDGTEKSIEIIGTLPSGTSVSYAANTRTNVGTQEATATITGSNFETLILTADLTITPAAITGISFDDASFVFDGTEKSIVITGTLPVGTSVSYSDNSRTNVGTQEATATITGSNFETLILTADLTITPAEITGITFDDASFVFDGTEKSIEITGTIAVGTSVSYSDNSRTNVGMQEATATITGSNFETLILTADLTITPADISGITFDDASFAFDGTEKTIEITGTLPVGASVVYSNNSRTNVGTQEATATITGSNFETLLLTADLTITPAEITGISFDVTSFVFDGTEKSIVITGTLPAGTSVSYSDNSRTNVGTQEATATISGSNFETLLLTADLTITPAEITGISFDDASFVFDGTEKTIEISGTLPVGASIVYLNNSRTNVGSQEATATITGSNFETLILTADLAITPADISGIGFDDASFVFDGTEKSIEITGTLPVGASVVYSNNSRTNVGSQEATATITGDNFTTLILTADLTITPAAITGIGFDDASFVFDGTEKSIEITGTLPAGASVVYSNNSRTNVGSQEATATITGVNFTTLILTADLTITPAAITGIGFDDASFVFDGTEKSIEITGTLPVGASVVYSNNSRTNVGTQEATATITGSNFETLILTADLTITPAAISGISFDDASFVFDGTEKSIEIIGALPSGTSVSYAANTRTSVGTQEATATIIGSNFTTLVLTADLTITPATITGVTFEDGNFVFDGTEKSIEITGTIPVGASVVYSNNSRTNVGSQETTATITGDNFTTLILTADLTITPAEITGITFDDASFVFDGSEKTIEIIGTLPSGTSVSYAANSRTNVGSQEATATITGSNFETLILTADLTITPAAITGISFDDASFVFDGTEKSIEITGTLAVGTSVSYSDNSRTNVGTQEATATISGSNFETLLLTAVLTITPADITGISFDDASFVFDGTEKSIEITGTLPSGTSVTYAANTRTNVGTQEATATITGSNFETLILTADLTITPAAITGISFDDASFVFDGSEKTIEIIGTLPSGTSVSYAANTRTNVGTQEATATITGSNFETLLLTADLTITPAAITGISFDDASFVFDGTEKSIEITGTLPPGTSVTYENNTRTNVGTQEATATIIGSNFTTLVLTADLTITPATITGITFEDGNFVFDGTEKSIEVTGTLPAGSSVSYDNNTRTNVGTQEATATISGSNFTTLVLTADLTITPATITGVTFEDGNFVFDGTEKSIEVTGTLPAGTSVSYDNNTRTNVGTQEATATIIGSNFTTLVLTADLTITPATIIGITFGDGNFVFDGTEKSIEITGTLPPGTSVTYENNTRTNVGTQEATATIIGSNFTTLVLTADLTITPATITGITFEDGNFVFDGTEKSIEVIGTLPSGTSVTYENNTRTNVGTQEATATITGSNFTTLVLTADLTITPATITGVTFEDGNFVFDGSEKTIEIIGTLPSGTSVSYAANSRTNVGTQQATATISGSNFETLLLTADLTITPAAITGISFDDASFVFDGTEKSIEITGTLPVGASVVYSNNSRTNVGSQEATATITGSNFETLILTADLTITPADISGIGFDDASFVFDGTEKSIEVTGTLPVGASVVYSNNSRTNIGTQEATATITGSNFETLILTADLTITPAEITGITFDDASFVFDGTEKSIEITGTLAVGTSVSYSDNSRTNVGTQEATATITGSNFETLILTADLTITPAAITGISFDDASFVFDGTEKSIEIIGTLPTGTSVSYAANTRTNVGTQEATATITGSNFETLILTADLTITPAAITGISFDNASFDFDGTEKSIEITGTLPVGASVVYLNNSRTNVGSQEATATITGSNFETLILTADLAITPADISGIGFDDASFVFNGTEKSIEVTGTLPVGASVVYSNNSRTNVGTQEATATITGSNFETLILTADLTITPAAITGISFDDASFDFDGTEKSIEITGTLPVGASVVYSNNSRTNVGMQEATATITGSNFETLILTADLIITPATLEITPNSNQGKVYGETDPILTFTVRGFGNGDDEGIITGSIVRGIGENVGNYAIQQGTLDAGSNYFISFTPVDFQISQAPLTITAENKSKVYGESNPTLTFTYDGLVNGDTEVKTLPTISTTATESSDVGIYPITLSGGSDSNYSITFVSATLVVRPASLTILVDENQSKVFGTTDPVFSFIATGFVAGDDEEIISGNLARLAGETVGNYPINLGDLSAGSNYEIEFVGRNFEILPAVIEMVLQPSPIESIWGVDPGLPSTITVMTTDGQFLELPITWDLQSLYIFGNGDYPLTASINLPSGILNPQGLLVEIVLTILPKPAPEDILLDNNSFEAEAGQNLIAIGNFTVVDPIDDQHEITLSNLAFDNVYFQITNGTLFWSSDDRAEGRREFTILVRVVDRDGNVIEKEISILRNRTSVSNIEIFNAFTPNGDNVNDTWGVGELRFYRNVRIQIFERSGKRVFYTEDPDVRWDGKFNNNEMPVGTYYWIVEVRETGEVRKGMLNLIRQ</sequence>
<evidence type="ECO:0000259" key="2">
    <source>
        <dbReference type="SMART" id="SM00736"/>
    </source>
</evidence>
<dbReference type="InterPro" id="IPR006644">
    <property type="entry name" value="Cadg"/>
</dbReference>
<feature type="signal peptide" evidence="1">
    <location>
        <begin position="1"/>
        <end position="18"/>
    </location>
</feature>
<dbReference type="SUPFAM" id="SSF49313">
    <property type="entry name" value="Cadherin-like"/>
    <property type="match status" value="1"/>
</dbReference>
<name>A0ABS9V6Q4_9BACT</name>
<dbReference type="InterPro" id="IPR011050">
    <property type="entry name" value="Pectin_lyase_fold/virulence"/>
</dbReference>
<feature type="chain" id="PRO_5047528764" evidence="1">
    <location>
        <begin position="19"/>
        <end position="4388"/>
    </location>
</feature>
<dbReference type="SMART" id="SM00736">
    <property type="entry name" value="CADG"/>
    <property type="match status" value="1"/>
</dbReference>
<evidence type="ECO:0000313" key="3">
    <source>
        <dbReference type="EMBL" id="MCH7412101.1"/>
    </source>
</evidence>
<dbReference type="InterPro" id="IPR026341">
    <property type="entry name" value="T9SS_type_B"/>
</dbReference>
<comment type="caution">
    <text evidence="3">The sequence shown here is derived from an EMBL/GenBank/DDBJ whole genome shotgun (WGS) entry which is preliminary data.</text>
</comment>
<reference evidence="3" key="1">
    <citation type="submission" date="2022-03" db="EMBL/GenBank/DDBJ databases">
        <title>De novo assembled genomes of Belliella spp. (Cyclobacteriaceae) strains.</title>
        <authorList>
            <person name="Szabo A."/>
            <person name="Korponai K."/>
            <person name="Felfoldi T."/>
        </authorList>
    </citation>
    <scope>NUCLEOTIDE SEQUENCE</scope>
    <source>
        <strain evidence="3">DSM 111903</strain>
    </source>
</reference>
<keyword evidence="1" id="KW-0732">Signal</keyword>
<dbReference type="InterPro" id="IPR013783">
    <property type="entry name" value="Ig-like_fold"/>
</dbReference>
<dbReference type="NCBIfam" id="TIGR04131">
    <property type="entry name" value="Bac_Flav_CTERM"/>
    <property type="match status" value="1"/>
</dbReference>
<dbReference type="SUPFAM" id="SSF51126">
    <property type="entry name" value="Pectin lyase-like"/>
    <property type="match status" value="1"/>
</dbReference>
<dbReference type="Gene3D" id="2.60.40.10">
    <property type="entry name" value="Immunoglobulins"/>
    <property type="match status" value="1"/>
</dbReference>
<dbReference type="NCBIfam" id="NF041518">
    <property type="entry name" value="choice_anch_Q"/>
    <property type="match status" value="1"/>
</dbReference>
<gene>
    <name evidence="3" type="ORF">MM213_01290</name>
</gene>
<dbReference type="EMBL" id="JAKZGO010000001">
    <property type="protein sequence ID" value="MCH7412101.1"/>
    <property type="molecule type" value="Genomic_DNA"/>
</dbReference>